<name>A0A931AVV1_9ACTN</name>
<reference evidence="2" key="1">
    <citation type="submission" date="2020-11" db="EMBL/GenBank/DDBJ databases">
        <title>Isolation and identification of active actinomycetes.</title>
        <authorList>
            <person name="Yu B."/>
        </authorList>
    </citation>
    <scope>NUCLEOTIDE SEQUENCE</scope>
    <source>
        <strain evidence="2">NEAU-YB345</strain>
    </source>
</reference>
<protein>
    <submittedName>
        <fullName evidence="2">Uncharacterized protein</fullName>
    </submittedName>
</protein>
<dbReference type="AlphaFoldDB" id="A0A931AVV1"/>
<evidence type="ECO:0000313" key="3">
    <source>
        <dbReference type="Proteomes" id="UP000657385"/>
    </source>
</evidence>
<keyword evidence="1" id="KW-1133">Transmembrane helix</keyword>
<evidence type="ECO:0000313" key="2">
    <source>
        <dbReference type="EMBL" id="MBF9066415.1"/>
    </source>
</evidence>
<evidence type="ECO:0000256" key="1">
    <source>
        <dbReference type="SAM" id="Phobius"/>
    </source>
</evidence>
<keyword evidence="1" id="KW-0472">Membrane</keyword>
<dbReference type="Proteomes" id="UP000657385">
    <property type="component" value="Unassembled WGS sequence"/>
</dbReference>
<accession>A0A931AVV1</accession>
<dbReference type="EMBL" id="JADPRT010000001">
    <property type="protein sequence ID" value="MBF9066415.1"/>
    <property type="molecule type" value="Genomic_DNA"/>
</dbReference>
<organism evidence="2 3">
    <name type="scientific">Streptacidiphilus fuscans</name>
    <dbReference type="NCBI Taxonomy" id="2789292"/>
    <lineage>
        <taxon>Bacteria</taxon>
        <taxon>Bacillati</taxon>
        <taxon>Actinomycetota</taxon>
        <taxon>Actinomycetes</taxon>
        <taxon>Kitasatosporales</taxon>
        <taxon>Streptomycetaceae</taxon>
        <taxon>Streptacidiphilus</taxon>
    </lineage>
</organism>
<gene>
    <name evidence="2" type="ORF">I2501_00005</name>
</gene>
<keyword evidence="1" id="KW-0812">Transmembrane</keyword>
<dbReference type="RefSeq" id="WP_196191624.1">
    <property type="nucleotide sequence ID" value="NZ_JADPRT010000001.1"/>
</dbReference>
<sequence>MNPWLRYTLRLLSMPMATMTGYLLSCLTVTHDFTVSRLCIYGALGLPAGLIASRRRYNQDHAARRVGQ</sequence>
<keyword evidence="3" id="KW-1185">Reference proteome</keyword>
<proteinExistence type="predicted"/>
<comment type="caution">
    <text evidence="2">The sequence shown here is derived from an EMBL/GenBank/DDBJ whole genome shotgun (WGS) entry which is preliminary data.</text>
</comment>
<feature type="transmembrane region" description="Helical" evidence="1">
    <location>
        <begin position="20"/>
        <end position="46"/>
    </location>
</feature>